<dbReference type="EMBL" id="JARGDH010000001">
    <property type="protein sequence ID" value="KAL0280717.1"/>
    <property type="molecule type" value="Genomic_DNA"/>
</dbReference>
<proteinExistence type="predicted"/>
<accession>A0AAW2IG05</accession>
<protein>
    <submittedName>
        <fullName evidence="1">Uncharacterized protein</fullName>
    </submittedName>
</protein>
<sequence length="76" mass="8450">MHKRLPGAIFEQGTEDIQSAFKFAMLNHNSDLTNKKFELLASVDIIKTADVFKLSRLSKSCIIPIGFLPSTFCAFG</sequence>
<comment type="caution">
    <text evidence="1">The sequence shown here is derived from an EMBL/GenBank/DDBJ whole genome shotgun (WGS) entry which is preliminary data.</text>
</comment>
<gene>
    <name evidence="1" type="ORF">PYX00_001933</name>
</gene>
<reference evidence="1" key="1">
    <citation type="journal article" date="2024" name="Gigascience">
        <title>Chromosome-level genome of the poultry shaft louse Menopon gallinae provides insight into the host-switching and adaptive evolution of parasitic lice.</title>
        <authorList>
            <person name="Xu Y."/>
            <person name="Ma L."/>
            <person name="Liu S."/>
            <person name="Liang Y."/>
            <person name="Liu Q."/>
            <person name="He Z."/>
            <person name="Tian L."/>
            <person name="Duan Y."/>
            <person name="Cai W."/>
            <person name="Li H."/>
            <person name="Song F."/>
        </authorList>
    </citation>
    <scope>NUCLEOTIDE SEQUENCE</scope>
    <source>
        <strain evidence="1">Cailab_2023a</strain>
    </source>
</reference>
<dbReference type="AlphaFoldDB" id="A0AAW2IG05"/>
<name>A0AAW2IG05_9NEOP</name>
<evidence type="ECO:0000313" key="1">
    <source>
        <dbReference type="EMBL" id="KAL0280717.1"/>
    </source>
</evidence>
<organism evidence="1">
    <name type="scientific">Menopon gallinae</name>
    <name type="common">poultry shaft louse</name>
    <dbReference type="NCBI Taxonomy" id="328185"/>
    <lineage>
        <taxon>Eukaryota</taxon>
        <taxon>Metazoa</taxon>
        <taxon>Ecdysozoa</taxon>
        <taxon>Arthropoda</taxon>
        <taxon>Hexapoda</taxon>
        <taxon>Insecta</taxon>
        <taxon>Pterygota</taxon>
        <taxon>Neoptera</taxon>
        <taxon>Paraneoptera</taxon>
        <taxon>Psocodea</taxon>
        <taxon>Troctomorpha</taxon>
        <taxon>Phthiraptera</taxon>
        <taxon>Amblycera</taxon>
        <taxon>Menoponidae</taxon>
        <taxon>Menopon</taxon>
    </lineage>
</organism>
<dbReference type="Gene3D" id="3.40.50.2300">
    <property type="match status" value="1"/>
</dbReference>